<dbReference type="PANTHER" id="PTHR30024:SF47">
    <property type="entry name" value="TAURINE-BINDING PERIPLASMIC PROTEIN"/>
    <property type="match status" value="1"/>
</dbReference>
<dbReference type="Proteomes" id="UP000297638">
    <property type="component" value="Unassembled WGS sequence"/>
</dbReference>
<evidence type="ECO:0000256" key="1">
    <source>
        <dbReference type="ARBA" id="ARBA00004418"/>
    </source>
</evidence>
<name>A0A4Y8TXQ1_9MICC</name>
<reference evidence="6 7" key="1">
    <citation type="submission" date="2019-03" db="EMBL/GenBank/DDBJ databases">
        <title>Glutamicibacter sp. LJH19 genome.</title>
        <authorList>
            <person name="Sinai Borker S."/>
            <person name="Kumar R."/>
        </authorList>
    </citation>
    <scope>NUCLEOTIDE SEQUENCE [LARGE SCALE GENOMIC DNA]</scope>
    <source>
        <strain evidence="6 7">LJH19</strain>
    </source>
</reference>
<comment type="subcellular location">
    <subcellularLocation>
        <location evidence="1">Periplasm</location>
    </subcellularLocation>
</comment>
<gene>
    <name evidence="6" type="ORF">EXY26_01755</name>
</gene>
<dbReference type="Pfam" id="PF09084">
    <property type="entry name" value="NMT1"/>
    <property type="match status" value="1"/>
</dbReference>
<evidence type="ECO:0000313" key="7">
    <source>
        <dbReference type="Proteomes" id="UP000297638"/>
    </source>
</evidence>
<protein>
    <submittedName>
        <fullName evidence="6">ABC transporter substrate-binding protein</fullName>
    </submittedName>
</protein>
<comment type="caution">
    <text evidence="6">The sequence shown here is derived from an EMBL/GenBank/DDBJ whole genome shotgun (WGS) entry which is preliminary data.</text>
</comment>
<comment type="similarity">
    <text evidence="2">Belongs to the bacterial solute-binding protein SsuA/TauA family.</text>
</comment>
<dbReference type="Gene3D" id="3.40.190.10">
    <property type="entry name" value="Periplasmic binding protein-like II"/>
    <property type="match status" value="2"/>
</dbReference>
<accession>A0A4Y8TXQ1</accession>
<evidence type="ECO:0000256" key="4">
    <source>
        <dbReference type="SAM" id="SignalP"/>
    </source>
</evidence>
<feature type="domain" description="SsuA/THI5-like" evidence="5">
    <location>
        <begin position="77"/>
        <end position="286"/>
    </location>
</feature>
<organism evidence="6 7">
    <name type="scientific">Glutamicibacter arilaitensis</name>
    <dbReference type="NCBI Taxonomy" id="256701"/>
    <lineage>
        <taxon>Bacteria</taxon>
        <taxon>Bacillati</taxon>
        <taxon>Actinomycetota</taxon>
        <taxon>Actinomycetes</taxon>
        <taxon>Micrococcales</taxon>
        <taxon>Micrococcaceae</taxon>
        <taxon>Glutamicibacter</taxon>
    </lineage>
</organism>
<evidence type="ECO:0000313" key="6">
    <source>
        <dbReference type="EMBL" id="TFH55833.1"/>
    </source>
</evidence>
<evidence type="ECO:0000256" key="3">
    <source>
        <dbReference type="ARBA" id="ARBA00022729"/>
    </source>
</evidence>
<evidence type="ECO:0000259" key="5">
    <source>
        <dbReference type="Pfam" id="PF09084"/>
    </source>
</evidence>
<sequence>MTDYARSSMKERTLMNLKTTRKLSAAALIAALALTGCAQGSISGGTDSSTGSSSSSGLTKATIGLFPSSAVGAIQLGVNKGYFEEEGIDLELLLGQGSAAQLPSLTSGSLEFMLASPTTPLVATTKGLDVKIVAGYAKNRPDIVEDSVAVLVGPKSDITSAKDLEGKTVSINALGSIGDIGIREAIALDGGDPSKVNFVQLGFNEVAAQLESGEIDAGMAGPPFMQQIVASGGSVISDFINESKLGGAELVIVSSGALAEKDPELVNGFNAALDKTLSYAEEHQDEVRGLLPQVLGTSEEAAAKTDFIEWDAELNVDALNQFADLMKKYSLVDERPDIEKTVWAK</sequence>
<proteinExistence type="inferred from homology"/>
<dbReference type="InterPro" id="IPR015168">
    <property type="entry name" value="SsuA/THI5"/>
</dbReference>
<dbReference type="EMBL" id="SPDS01000001">
    <property type="protein sequence ID" value="TFH55833.1"/>
    <property type="molecule type" value="Genomic_DNA"/>
</dbReference>
<keyword evidence="3 4" id="KW-0732">Signal</keyword>
<evidence type="ECO:0000256" key="2">
    <source>
        <dbReference type="ARBA" id="ARBA00010742"/>
    </source>
</evidence>
<dbReference type="PANTHER" id="PTHR30024">
    <property type="entry name" value="ALIPHATIC SULFONATES-BINDING PROTEIN-RELATED"/>
    <property type="match status" value="1"/>
</dbReference>
<feature type="chain" id="PRO_5038575259" evidence="4">
    <location>
        <begin position="39"/>
        <end position="345"/>
    </location>
</feature>
<dbReference type="SUPFAM" id="SSF53850">
    <property type="entry name" value="Periplasmic binding protein-like II"/>
    <property type="match status" value="1"/>
</dbReference>
<dbReference type="AlphaFoldDB" id="A0A4Y8TXQ1"/>
<dbReference type="GO" id="GO:0042597">
    <property type="term" value="C:periplasmic space"/>
    <property type="evidence" value="ECO:0007669"/>
    <property type="project" value="UniProtKB-SubCell"/>
</dbReference>
<feature type="signal peptide" evidence="4">
    <location>
        <begin position="1"/>
        <end position="38"/>
    </location>
</feature>